<gene>
    <name evidence="2" type="ORF">EV644_11473</name>
</gene>
<dbReference type="InterPro" id="IPR029063">
    <property type="entry name" value="SAM-dependent_MTases_sf"/>
</dbReference>
<dbReference type="GO" id="GO:0008168">
    <property type="term" value="F:methyltransferase activity"/>
    <property type="evidence" value="ECO:0007669"/>
    <property type="project" value="UniProtKB-KW"/>
</dbReference>
<name>A0ABY2BE09_9ACTN</name>
<evidence type="ECO:0000259" key="1">
    <source>
        <dbReference type="Pfam" id="PF08241"/>
    </source>
</evidence>
<dbReference type="InterPro" id="IPR013216">
    <property type="entry name" value="Methyltransf_11"/>
</dbReference>
<keyword evidence="2" id="KW-0808">Transferase</keyword>
<dbReference type="Pfam" id="PF08241">
    <property type="entry name" value="Methyltransf_11"/>
    <property type="match status" value="1"/>
</dbReference>
<dbReference type="RefSeq" id="WP_132192278.1">
    <property type="nucleotide sequence ID" value="NZ_SLWM01000014.1"/>
</dbReference>
<evidence type="ECO:0000313" key="3">
    <source>
        <dbReference type="Proteomes" id="UP000295818"/>
    </source>
</evidence>
<accession>A0ABY2BE09</accession>
<protein>
    <submittedName>
        <fullName evidence="2">Methyltransferase family protein</fullName>
    </submittedName>
</protein>
<keyword evidence="2" id="KW-0489">Methyltransferase</keyword>
<dbReference type="GO" id="GO:0032259">
    <property type="term" value="P:methylation"/>
    <property type="evidence" value="ECO:0007669"/>
    <property type="project" value="UniProtKB-KW"/>
</dbReference>
<feature type="domain" description="Methyltransferase type 11" evidence="1">
    <location>
        <begin position="60"/>
        <end position="149"/>
    </location>
</feature>
<comment type="caution">
    <text evidence="2">The sequence shown here is derived from an EMBL/GenBank/DDBJ whole genome shotgun (WGS) entry which is preliminary data.</text>
</comment>
<sequence>MSGGSAMDVEFDDFAGWTAEAVERLGLDHAIPAGCRGSASPTALAWLAEACQLSSGTRLLDLGAGVGGPAAWARRRYGVRPVLVDPMPGACRAAGRLFGLSAILADGLALPLRSMCVDAAWSLGVLCTVDEKYELLRELHRLLIPGGPLGLLVLVAQTADPKPAPEGNSFPSQQELVAVLTNAQFSVVEQITAPEDVPSSWTERAGRVDQVIREAHGDDPRFQEAEEQNRRMRELFRTGQVSTQLIHARAW</sequence>
<reference evidence="2 3" key="1">
    <citation type="journal article" date="2015" name="Stand. Genomic Sci.">
        <title>Genomic Encyclopedia of Bacterial and Archaeal Type Strains, Phase III: the genomes of soil and plant-associated and newly described type strains.</title>
        <authorList>
            <person name="Whitman W.B."/>
            <person name="Woyke T."/>
            <person name="Klenk H.P."/>
            <person name="Zhou Y."/>
            <person name="Lilburn T.G."/>
            <person name="Beck B.J."/>
            <person name="De Vos P."/>
            <person name="Vandamme P."/>
            <person name="Eisen J.A."/>
            <person name="Garrity G."/>
            <person name="Hugenholtz P."/>
            <person name="Kyrpides N.C."/>
        </authorList>
    </citation>
    <scope>NUCLEOTIDE SEQUENCE [LARGE SCALE GENOMIC DNA]</scope>
    <source>
        <strain evidence="2 3">VKM Ac-2538</strain>
    </source>
</reference>
<organism evidence="2 3">
    <name type="scientific">Kribbella orskensis</name>
    <dbReference type="NCBI Taxonomy" id="2512216"/>
    <lineage>
        <taxon>Bacteria</taxon>
        <taxon>Bacillati</taxon>
        <taxon>Actinomycetota</taxon>
        <taxon>Actinomycetes</taxon>
        <taxon>Propionibacteriales</taxon>
        <taxon>Kribbellaceae</taxon>
        <taxon>Kribbella</taxon>
    </lineage>
</organism>
<evidence type="ECO:0000313" key="2">
    <source>
        <dbReference type="EMBL" id="TCO17425.1"/>
    </source>
</evidence>
<keyword evidence="3" id="KW-1185">Reference proteome</keyword>
<dbReference type="Proteomes" id="UP000295818">
    <property type="component" value="Unassembled WGS sequence"/>
</dbReference>
<dbReference type="Gene3D" id="3.40.50.150">
    <property type="entry name" value="Vaccinia Virus protein VP39"/>
    <property type="match status" value="1"/>
</dbReference>
<proteinExistence type="predicted"/>
<dbReference type="SUPFAM" id="SSF53335">
    <property type="entry name" value="S-adenosyl-L-methionine-dependent methyltransferases"/>
    <property type="match status" value="1"/>
</dbReference>
<dbReference type="EMBL" id="SLWM01000014">
    <property type="protein sequence ID" value="TCO17425.1"/>
    <property type="molecule type" value="Genomic_DNA"/>
</dbReference>